<dbReference type="AlphaFoldDB" id="D0MJ32"/>
<dbReference type="Gene3D" id="1.25.40.80">
    <property type="match status" value="1"/>
</dbReference>
<keyword evidence="13" id="KW-1185">Reference proteome</keyword>
<name>D0MJ32_RHOM4</name>
<dbReference type="InterPro" id="IPR005101">
    <property type="entry name" value="Cryptochr/Photolyase_FAD-bd"/>
</dbReference>
<dbReference type="Pfam" id="PF03441">
    <property type="entry name" value="FAD_binding_7"/>
    <property type="match status" value="1"/>
</dbReference>
<evidence type="ECO:0000256" key="2">
    <source>
        <dbReference type="ARBA" id="ARBA00013149"/>
    </source>
</evidence>
<feature type="site" description="Electron transfer via tryptophanyl radical" evidence="9">
    <location>
        <position position="310"/>
    </location>
</feature>
<dbReference type="EC" id="4.1.99.3" evidence="2"/>
<dbReference type="Gene3D" id="1.10.579.10">
    <property type="entry name" value="DNA Cyclobutane Dipyrimidine Photolyase, subunit A, domain 3"/>
    <property type="match status" value="1"/>
</dbReference>
<dbReference type="EMBL" id="CP001807">
    <property type="protein sequence ID" value="ACY48490.1"/>
    <property type="molecule type" value="Genomic_DNA"/>
</dbReference>
<dbReference type="GO" id="GO:0071949">
    <property type="term" value="F:FAD binding"/>
    <property type="evidence" value="ECO:0007669"/>
    <property type="project" value="TreeGrafter"/>
</dbReference>
<dbReference type="InterPro" id="IPR006050">
    <property type="entry name" value="DNA_photolyase_N"/>
</dbReference>
<dbReference type="FunFam" id="1.10.579.10:FF:000003">
    <property type="entry name" value="Deoxyribodipyrimidine photo-lyase"/>
    <property type="match status" value="1"/>
</dbReference>
<protein>
    <recommendedName>
        <fullName evidence="3">Deoxyribodipyrimidine photo-lyase</fullName>
        <ecNumber evidence="2">4.1.99.3</ecNumber>
    </recommendedName>
</protein>
<dbReference type="Gene3D" id="3.40.50.620">
    <property type="entry name" value="HUPs"/>
    <property type="match status" value="1"/>
</dbReference>
<comment type="catalytic activity">
    <reaction evidence="7">
        <text>cyclobutadipyrimidine (in DNA) = 2 pyrimidine residues (in DNA).</text>
        <dbReference type="EC" id="4.1.99.3"/>
    </reaction>
</comment>
<evidence type="ECO:0000256" key="9">
    <source>
        <dbReference type="PIRSR" id="PIRSR602081-2"/>
    </source>
</evidence>
<feature type="binding site" evidence="8">
    <location>
        <position position="276"/>
    </location>
    <ligand>
        <name>FAD</name>
        <dbReference type="ChEBI" id="CHEBI:57692"/>
    </ligand>
</feature>
<dbReference type="PROSITE" id="PS51645">
    <property type="entry name" value="PHR_CRY_ALPHA_BETA"/>
    <property type="match status" value="1"/>
</dbReference>
<dbReference type="SUPFAM" id="SSF52425">
    <property type="entry name" value="Cryptochrome/photolyase, N-terminal domain"/>
    <property type="match status" value="1"/>
</dbReference>
<dbReference type="OrthoDB" id="9772484at2"/>
<evidence type="ECO:0000256" key="10">
    <source>
        <dbReference type="RuleBase" id="RU004182"/>
    </source>
</evidence>
<dbReference type="GO" id="GO:0000719">
    <property type="term" value="P:photoreactive repair"/>
    <property type="evidence" value="ECO:0007669"/>
    <property type="project" value="UniProtKB-ARBA"/>
</dbReference>
<feature type="site" description="Electron transfer via tryptophanyl radical" evidence="9">
    <location>
        <position position="386"/>
    </location>
</feature>
<sequence length="486" mass="55939">MPITLLLFTPGDLRLAENPALDAALRTGHPIVPLFIWPRRAERFERPGAARRWWLHHSLAALDAELQRRGSRLILRVAEDPAEVLIQLLETLPVAALCWNLPLLPHERRLASSIAPVLRRRSIRLIETVGRTLLDLEQLRTKSGDVYRVFTPFWKALRQQYIPPAPFLPPARIPAPSSWPDSDTLESLALLPRPDWASETIASHWLPGEAAAWSTLRTFLAYGLPHYDRARDRLDQEATSKLSPYLANGEISPHLLWRVVGEAQRAGVSSKAVEAFRRQLAWREFGYYLLYHFPETTHRPLRPEWSDFPWRTEAPELEAWQHGRTGIPVIDAAMRQLWQSGWMHNRTRLLVASLLTKNLRIHWLRGAEWFWDTLVDADLANNTLGWQWTAGCGADAAPYFRIFNPVLQSKKFDPEGRYIRRWLPELGRLPAPCIHAPWEAPSCAEMLREIGYPSPIVSLMDSREEALALYENWKASIKNRYDIHSQ</sequence>
<dbReference type="STRING" id="518766.Rmar_1604"/>
<feature type="domain" description="Photolyase/cryptochrome alpha/beta" evidence="11">
    <location>
        <begin position="3"/>
        <end position="133"/>
    </location>
</feature>
<dbReference type="eggNOG" id="COG0415">
    <property type="taxonomic scope" value="Bacteria"/>
</dbReference>
<dbReference type="HOGENOM" id="CLU_010348_2_2_10"/>
<dbReference type="InterPro" id="IPR036134">
    <property type="entry name" value="Crypto/Photolyase_FAD-like_sf"/>
</dbReference>
<comment type="cofactor">
    <cofactor evidence="8">
        <name>FAD</name>
        <dbReference type="ChEBI" id="CHEBI:57692"/>
    </cofactor>
    <text evidence="8">Binds 1 FAD per subunit.</text>
</comment>
<dbReference type="PANTHER" id="PTHR11455:SF9">
    <property type="entry name" value="CRYPTOCHROME CIRCADIAN CLOCK 5 ISOFORM X1"/>
    <property type="match status" value="1"/>
</dbReference>
<comment type="similarity">
    <text evidence="10">Belongs to the DNA photolyase family.</text>
</comment>
<dbReference type="Proteomes" id="UP000002221">
    <property type="component" value="Chromosome"/>
</dbReference>
<dbReference type="Pfam" id="PF00875">
    <property type="entry name" value="DNA_photolyase"/>
    <property type="match status" value="1"/>
</dbReference>
<proteinExistence type="inferred from homology"/>
<dbReference type="PROSITE" id="PS00394">
    <property type="entry name" value="DNA_PHOTOLYASES_1_1"/>
    <property type="match status" value="1"/>
</dbReference>
<dbReference type="SUPFAM" id="SSF48173">
    <property type="entry name" value="Cryptochrome/photolyase FAD-binding domain"/>
    <property type="match status" value="1"/>
</dbReference>
<feature type="binding site" evidence="8">
    <location>
        <begin position="239"/>
        <end position="243"/>
    </location>
    <ligand>
        <name>FAD</name>
        <dbReference type="ChEBI" id="CHEBI:57692"/>
    </ligand>
</feature>
<evidence type="ECO:0000256" key="6">
    <source>
        <dbReference type="ARBA" id="ARBA00022991"/>
    </source>
</evidence>
<organism evidence="12 13">
    <name type="scientific">Rhodothermus marinus (strain ATCC 43812 / DSM 4252 / R-10)</name>
    <name type="common">Rhodothermus obamensis</name>
    <dbReference type="NCBI Taxonomy" id="518766"/>
    <lineage>
        <taxon>Bacteria</taxon>
        <taxon>Pseudomonadati</taxon>
        <taxon>Rhodothermota</taxon>
        <taxon>Rhodothermia</taxon>
        <taxon>Rhodothermales</taxon>
        <taxon>Rhodothermaceae</taxon>
        <taxon>Rhodothermus</taxon>
    </lineage>
</organism>
<dbReference type="InterPro" id="IPR018394">
    <property type="entry name" value="DNA_photolyase_1_CS_C"/>
</dbReference>
<keyword evidence="12" id="KW-0456">Lyase</keyword>
<feature type="binding site" evidence="8">
    <location>
        <position position="227"/>
    </location>
    <ligand>
        <name>FAD</name>
        <dbReference type="ChEBI" id="CHEBI:57692"/>
    </ligand>
</feature>
<dbReference type="InterPro" id="IPR036155">
    <property type="entry name" value="Crypto/Photolyase_N_sf"/>
</dbReference>
<gene>
    <name evidence="12" type="ordered locus">Rmar_1604</name>
</gene>
<dbReference type="RefSeq" id="WP_012844101.1">
    <property type="nucleotide sequence ID" value="NC_013501.1"/>
</dbReference>
<feature type="binding site" evidence="8">
    <location>
        <begin position="376"/>
        <end position="378"/>
    </location>
    <ligand>
        <name>FAD</name>
        <dbReference type="ChEBI" id="CHEBI:57692"/>
    </ligand>
</feature>
<dbReference type="InterPro" id="IPR014729">
    <property type="entry name" value="Rossmann-like_a/b/a_fold"/>
</dbReference>
<evidence type="ECO:0000256" key="4">
    <source>
        <dbReference type="ARBA" id="ARBA00022630"/>
    </source>
</evidence>
<dbReference type="PANTHER" id="PTHR11455">
    <property type="entry name" value="CRYPTOCHROME"/>
    <property type="match status" value="1"/>
</dbReference>
<dbReference type="InterPro" id="IPR002081">
    <property type="entry name" value="Cryptochrome/DNA_photolyase_1"/>
</dbReference>
<accession>D0MJ32</accession>
<keyword evidence="5 8" id="KW-0274">FAD</keyword>
<keyword evidence="4 8" id="KW-0285">Flavoprotein</keyword>
<comment type="cofactor">
    <cofactor evidence="1">
        <name>(6R)-5,10-methylene-5,6,7,8-tetrahydrofolate</name>
        <dbReference type="ChEBI" id="CHEBI:15636"/>
    </cofactor>
</comment>
<reference evidence="12 13" key="1">
    <citation type="journal article" date="2009" name="Stand. Genomic Sci.">
        <title>Complete genome sequence of Rhodothermus marinus type strain (R-10).</title>
        <authorList>
            <person name="Nolan M."/>
            <person name="Tindall B.J."/>
            <person name="Pomrenke H."/>
            <person name="Lapidus A."/>
            <person name="Copeland A."/>
            <person name="Glavina Del Rio T."/>
            <person name="Lucas S."/>
            <person name="Chen F."/>
            <person name="Tice H."/>
            <person name="Cheng J.F."/>
            <person name="Saunders E."/>
            <person name="Han C."/>
            <person name="Bruce D."/>
            <person name="Goodwin L."/>
            <person name="Chain P."/>
            <person name="Pitluck S."/>
            <person name="Ovchinikova G."/>
            <person name="Pati A."/>
            <person name="Ivanova N."/>
            <person name="Mavromatis K."/>
            <person name="Chen A."/>
            <person name="Palaniappan K."/>
            <person name="Land M."/>
            <person name="Hauser L."/>
            <person name="Chang Y.J."/>
            <person name="Jeffries C.D."/>
            <person name="Brettin T."/>
            <person name="Goker M."/>
            <person name="Bristow J."/>
            <person name="Eisen J.A."/>
            <person name="Markowitz V."/>
            <person name="Hugenholtz P."/>
            <person name="Kyrpides N.C."/>
            <person name="Klenk H.P."/>
            <person name="Detter J.C."/>
        </authorList>
    </citation>
    <scope>NUCLEOTIDE SEQUENCE [LARGE SCALE GENOMIC DNA]</scope>
    <source>
        <strain evidence="13">ATCC 43812 / DSM 4252 / R-10</strain>
    </source>
</reference>
<evidence type="ECO:0000256" key="7">
    <source>
        <dbReference type="ARBA" id="ARBA00033999"/>
    </source>
</evidence>
<dbReference type="GO" id="GO:0003677">
    <property type="term" value="F:DNA binding"/>
    <property type="evidence" value="ECO:0007669"/>
    <property type="project" value="TreeGrafter"/>
</dbReference>
<evidence type="ECO:0000313" key="13">
    <source>
        <dbReference type="Proteomes" id="UP000002221"/>
    </source>
</evidence>
<dbReference type="KEGG" id="rmr:Rmar_1604"/>
<evidence type="ECO:0000256" key="1">
    <source>
        <dbReference type="ARBA" id="ARBA00001932"/>
    </source>
</evidence>
<evidence type="ECO:0000256" key="5">
    <source>
        <dbReference type="ARBA" id="ARBA00022827"/>
    </source>
</evidence>
<evidence type="ECO:0000259" key="11">
    <source>
        <dbReference type="PROSITE" id="PS51645"/>
    </source>
</evidence>
<evidence type="ECO:0000256" key="8">
    <source>
        <dbReference type="PIRSR" id="PIRSR602081-1"/>
    </source>
</evidence>
<feature type="site" description="Electron transfer via tryptophanyl radical" evidence="9">
    <location>
        <position position="363"/>
    </location>
</feature>
<dbReference type="PRINTS" id="PR00147">
    <property type="entry name" value="DNAPHOTLYASE"/>
</dbReference>
<dbReference type="GO" id="GO:0003904">
    <property type="term" value="F:deoxyribodipyrimidine photo-lyase activity"/>
    <property type="evidence" value="ECO:0007669"/>
    <property type="project" value="UniProtKB-EC"/>
</dbReference>
<evidence type="ECO:0000313" key="12">
    <source>
        <dbReference type="EMBL" id="ACY48490.1"/>
    </source>
</evidence>
<evidence type="ECO:0000256" key="3">
    <source>
        <dbReference type="ARBA" id="ARBA00014046"/>
    </source>
</evidence>
<keyword evidence="6 10" id="KW-0157">Chromophore</keyword>